<dbReference type="InterPro" id="IPR008984">
    <property type="entry name" value="SMAD_FHA_dom_sf"/>
</dbReference>
<dbReference type="Pfam" id="PF00498">
    <property type="entry name" value="FHA"/>
    <property type="match status" value="1"/>
</dbReference>
<dbReference type="Proteomes" id="UP000177870">
    <property type="component" value="Chromosome"/>
</dbReference>
<accession>A0A1D8TU85</accession>
<dbReference type="AlphaFoldDB" id="A0A1D8TU85"/>
<dbReference type="OrthoDB" id="9816434at2"/>
<gene>
    <name evidence="2" type="ORF">BJP34_18575</name>
</gene>
<dbReference type="InterPro" id="IPR050923">
    <property type="entry name" value="Cell_Proc_Reg/RNA_Proc"/>
</dbReference>
<sequence length="210" mass="23360">MFETRYVAGVIQGQQAYLLTNLVNGTSQTLLQPQGIWTIGRGRQSGIQLPEKRLSRHHAVIQHIQKQGFYLIDLESTNGSFINGKRVKGPHLLKDGEYVQLASISFSFLFCKQTKTVDNISSDILAQIEALAAENNLSSDQATIASSLSLDQISKDTNPFVHGEETDVFASEDSAQEMQELEGATSSELTPAQQLEILDRFLIRKYTQEK</sequence>
<evidence type="ECO:0000259" key="1">
    <source>
        <dbReference type="PROSITE" id="PS50006"/>
    </source>
</evidence>
<evidence type="ECO:0000313" key="3">
    <source>
        <dbReference type="Proteomes" id="UP000177870"/>
    </source>
</evidence>
<organism evidence="2 3">
    <name type="scientific">Moorena producens PAL-8-15-08-1</name>
    <dbReference type="NCBI Taxonomy" id="1458985"/>
    <lineage>
        <taxon>Bacteria</taxon>
        <taxon>Bacillati</taxon>
        <taxon>Cyanobacteriota</taxon>
        <taxon>Cyanophyceae</taxon>
        <taxon>Coleofasciculales</taxon>
        <taxon>Coleofasciculaceae</taxon>
        <taxon>Moorena</taxon>
    </lineage>
</organism>
<proteinExistence type="predicted"/>
<dbReference type="KEGG" id="mpro:BJP34_18575"/>
<dbReference type="Gene3D" id="2.60.200.20">
    <property type="match status" value="1"/>
</dbReference>
<dbReference type="InterPro" id="IPR000253">
    <property type="entry name" value="FHA_dom"/>
</dbReference>
<dbReference type="SMART" id="SM00240">
    <property type="entry name" value="FHA"/>
    <property type="match status" value="1"/>
</dbReference>
<dbReference type="PANTHER" id="PTHR23308">
    <property type="entry name" value="NUCLEAR INHIBITOR OF PROTEIN PHOSPHATASE-1"/>
    <property type="match status" value="1"/>
</dbReference>
<dbReference type="RefSeq" id="WP_070393624.1">
    <property type="nucleotide sequence ID" value="NZ_CP017599.1"/>
</dbReference>
<protein>
    <recommendedName>
        <fullName evidence="1">FHA domain-containing protein</fullName>
    </recommendedName>
</protein>
<evidence type="ECO:0000313" key="2">
    <source>
        <dbReference type="EMBL" id="AOX01177.1"/>
    </source>
</evidence>
<dbReference type="STRING" id="1458985.BJP34_18575"/>
<name>A0A1D8TU85_9CYAN</name>
<dbReference type="SUPFAM" id="SSF49879">
    <property type="entry name" value="SMAD/FHA domain"/>
    <property type="match status" value="1"/>
</dbReference>
<feature type="domain" description="FHA" evidence="1">
    <location>
        <begin position="37"/>
        <end position="87"/>
    </location>
</feature>
<reference evidence="3" key="1">
    <citation type="submission" date="2016-10" db="EMBL/GenBank/DDBJ databases">
        <title>Comparative genomics uncovers the prolific and rare metabolic potential of the cyanobacterial genus Moorea.</title>
        <authorList>
            <person name="Leao T."/>
            <person name="Castelao G."/>
            <person name="Korobeynikov A."/>
            <person name="Monroe E.A."/>
            <person name="Podell S."/>
            <person name="Glukhov E."/>
            <person name="Allen E."/>
            <person name="Gerwick W.H."/>
            <person name="Gerwick L."/>
        </authorList>
    </citation>
    <scope>NUCLEOTIDE SEQUENCE [LARGE SCALE GENOMIC DNA]</scope>
    <source>
        <strain evidence="3">PAL-8-15-08-1</strain>
    </source>
</reference>
<dbReference type="EMBL" id="CP017599">
    <property type="protein sequence ID" value="AOX01177.1"/>
    <property type="molecule type" value="Genomic_DNA"/>
</dbReference>
<dbReference type="CDD" id="cd00060">
    <property type="entry name" value="FHA"/>
    <property type="match status" value="1"/>
</dbReference>
<dbReference type="PROSITE" id="PS50006">
    <property type="entry name" value="FHA_DOMAIN"/>
    <property type="match status" value="1"/>
</dbReference>